<sequence>MSRMLRLAVIGAGMMAGRRSRAFVATGRAQIVGIAARRLPSAQAMGAALDCTHCYDDYRRLLDCEPDALLIEVPHQGQDELVLWAIAQGLPTLIGGPLSASVQGGEAILHAARQAGVPVECGFEARYKAVWETARELLHAGRIGRPIAVQSMALWDGNPDSWYYNQEASGGMPLTHMSYTFINPLRWMLGEPLRVSAFANRIKHTAAHHVREETCVAHLQFPNEVMCSMLAGYVKPGSCDAWRLTIVGTEGVMELQPTEMDNGCLRVSHGNEIDMYEFAEAPDAFVSQAHAFIDLAWGGPRGRNAPEDSLRDLQVAQAISDSAREGRSIELLA</sequence>
<dbReference type="AlphaFoldDB" id="A0A843SKV6"/>
<dbReference type="Gene3D" id="3.30.360.10">
    <property type="entry name" value="Dihydrodipicolinate Reductase, domain 2"/>
    <property type="match status" value="1"/>
</dbReference>
<dbReference type="RefSeq" id="WP_152808127.1">
    <property type="nucleotide sequence ID" value="NZ_WHUF01000007.1"/>
</dbReference>
<dbReference type="SUPFAM" id="SSF51735">
    <property type="entry name" value="NAD(P)-binding Rossmann-fold domains"/>
    <property type="match status" value="1"/>
</dbReference>
<protein>
    <recommendedName>
        <fullName evidence="5">Gfo/Idh/MocA family oxidoreductase</fullName>
    </recommendedName>
</protein>
<reference evidence="3 4" key="1">
    <citation type="submission" date="2019-10" db="EMBL/GenBank/DDBJ databases">
        <title>Two novel species isolated from a subtropical stream in China.</title>
        <authorList>
            <person name="Lu H."/>
        </authorList>
    </citation>
    <scope>NUCLEOTIDE SEQUENCE [LARGE SCALE GENOMIC DNA]</scope>
    <source>
        <strain evidence="3 4">FT103W</strain>
    </source>
</reference>
<accession>A0A843SKV6</accession>
<dbReference type="PANTHER" id="PTHR43377:SF1">
    <property type="entry name" value="BILIVERDIN REDUCTASE A"/>
    <property type="match status" value="1"/>
</dbReference>
<evidence type="ECO:0008006" key="5">
    <source>
        <dbReference type="Google" id="ProtNLM"/>
    </source>
</evidence>
<dbReference type="InterPro" id="IPR055170">
    <property type="entry name" value="GFO_IDH_MocA-like_dom"/>
</dbReference>
<evidence type="ECO:0000313" key="3">
    <source>
        <dbReference type="EMBL" id="MQA22721.1"/>
    </source>
</evidence>
<dbReference type="InterPro" id="IPR000683">
    <property type="entry name" value="Gfo/Idh/MocA-like_OxRdtase_N"/>
</dbReference>
<comment type="caution">
    <text evidence="3">The sequence shown here is derived from an EMBL/GenBank/DDBJ whole genome shotgun (WGS) entry which is preliminary data.</text>
</comment>
<dbReference type="Pfam" id="PF22725">
    <property type="entry name" value="GFO_IDH_MocA_C3"/>
    <property type="match status" value="1"/>
</dbReference>
<dbReference type="GO" id="GO:0000166">
    <property type="term" value="F:nucleotide binding"/>
    <property type="evidence" value="ECO:0007669"/>
    <property type="project" value="InterPro"/>
</dbReference>
<dbReference type="Gene3D" id="3.40.50.720">
    <property type="entry name" value="NAD(P)-binding Rossmann-like Domain"/>
    <property type="match status" value="1"/>
</dbReference>
<dbReference type="InterPro" id="IPR036291">
    <property type="entry name" value="NAD(P)-bd_dom_sf"/>
</dbReference>
<gene>
    <name evidence="3" type="ORF">GEV01_24680</name>
</gene>
<dbReference type="SUPFAM" id="SSF55347">
    <property type="entry name" value="Glyceraldehyde-3-phosphate dehydrogenase-like, C-terminal domain"/>
    <property type="match status" value="1"/>
</dbReference>
<dbReference type="Pfam" id="PF01408">
    <property type="entry name" value="GFO_IDH_MocA"/>
    <property type="match status" value="1"/>
</dbReference>
<organism evidence="3 4">
    <name type="scientific">Rugamonas rivuli</name>
    <dbReference type="NCBI Taxonomy" id="2743358"/>
    <lineage>
        <taxon>Bacteria</taxon>
        <taxon>Pseudomonadati</taxon>
        <taxon>Pseudomonadota</taxon>
        <taxon>Betaproteobacteria</taxon>
        <taxon>Burkholderiales</taxon>
        <taxon>Oxalobacteraceae</taxon>
        <taxon>Telluria group</taxon>
        <taxon>Rugamonas</taxon>
    </lineage>
</organism>
<feature type="domain" description="GFO/IDH/MocA-like oxidoreductase" evidence="2">
    <location>
        <begin position="132"/>
        <end position="253"/>
    </location>
</feature>
<name>A0A843SKV6_9BURK</name>
<feature type="domain" description="Gfo/Idh/MocA-like oxidoreductase N-terminal" evidence="1">
    <location>
        <begin position="6"/>
        <end position="122"/>
    </location>
</feature>
<dbReference type="EMBL" id="WHUF01000007">
    <property type="protein sequence ID" value="MQA22721.1"/>
    <property type="molecule type" value="Genomic_DNA"/>
</dbReference>
<proteinExistence type="predicted"/>
<dbReference type="InterPro" id="IPR051450">
    <property type="entry name" value="Gfo/Idh/MocA_Oxidoreductases"/>
</dbReference>
<dbReference type="PANTHER" id="PTHR43377">
    <property type="entry name" value="BILIVERDIN REDUCTASE A"/>
    <property type="match status" value="1"/>
</dbReference>
<keyword evidence="4" id="KW-1185">Reference proteome</keyword>
<evidence type="ECO:0000259" key="1">
    <source>
        <dbReference type="Pfam" id="PF01408"/>
    </source>
</evidence>
<dbReference type="Proteomes" id="UP000444318">
    <property type="component" value="Unassembled WGS sequence"/>
</dbReference>
<evidence type="ECO:0000259" key="2">
    <source>
        <dbReference type="Pfam" id="PF22725"/>
    </source>
</evidence>
<evidence type="ECO:0000313" key="4">
    <source>
        <dbReference type="Proteomes" id="UP000444318"/>
    </source>
</evidence>